<gene>
    <name evidence="1" type="ORF">GAP32_274</name>
</gene>
<sequence>MPKKLTPEEFSKKSNDKFGDKFKIITEYVSYEKNIIISCKEHGNFNTTPKIHLKGAGGCPKCSGNTKQTTENFIERSKKIYGDTFNYTNTNYTGINNKVIITCKIHGDFEQFVKPHLNGSGCTKCSGRAKHTTESFIEASVKKHGNVYDYSKTAYGKNNKQQVTIICPTHGEFEQIPNSHLSGKGCVKCSNEALYSKAVNEILNYFKQHDIEYELEKTFPDCKNILSLRYDFYIPSINTCIEYDGLQHFESCGWGGEDKLKLTQENDKIKNEYCENNNIGLVRIKYNEDHIKILKRIFNDRA</sequence>
<dbReference type="RefSeq" id="YP_006987379.1">
    <property type="nucleotide sequence ID" value="NC_019401.1"/>
</dbReference>
<dbReference type="KEGG" id="vg:13994014"/>
<name>K4FB49_9CAUD</name>
<organism evidence="1 2">
    <name type="scientific">Cronobacter phage vB_CsaM_GAP32</name>
    <dbReference type="NCBI Taxonomy" id="1141136"/>
    <lineage>
        <taxon>Viruses</taxon>
        <taxon>Duplodnaviria</taxon>
        <taxon>Heunggongvirae</taxon>
        <taxon>Uroviricota</taxon>
        <taxon>Caudoviricetes</taxon>
        <taxon>Mimasvirus</taxon>
        <taxon>Mimasvirus GAP32</taxon>
    </lineage>
</organism>
<evidence type="ECO:0008006" key="3">
    <source>
        <dbReference type="Google" id="ProtNLM"/>
    </source>
</evidence>
<dbReference type="EMBL" id="JN882285">
    <property type="protein sequence ID" value="AFC21724.1"/>
    <property type="molecule type" value="Genomic_DNA"/>
</dbReference>
<evidence type="ECO:0000313" key="2">
    <source>
        <dbReference type="Proteomes" id="UP000000457"/>
    </source>
</evidence>
<evidence type="ECO:0000313" key="1">
    <source>
        <dbReference type="EMBL" id="AFC21724.1"/>
    </source>
</evidence>
<dbReference type="OrthoDB" id="5066at10239"/>
<proteinExistence type="predicted"/>
<reference evidence="1 2" key="1">
    <citation type="journal article" date="2014" name="Virology">
        <title>Supersize me: Cronobacter sakazakii phage GAP32.</title>
        <authorList>
            <person name="Abbasifar R."/>
            <person name="Griffiths M.W."/>
            <person name="Sabour P.M."/>
            <person name="Ackermann H.-W."/>
            <person name="Vandersteegen K."/>
            <person name="Lavigne R."/>
            <person name="Noben J.-P."/>
            <person name="Villa A.A."/>
            <person name="Abbasifar A."/>
            <person name="Nash J.H.E."/>
            <person name="Kropinski A.M."/>
        </authorList>
    </citation>
    <scope>NUCLEOTIDE SEQUENCE [LARGE SCALE GENOMIC DNA]</scope>
    <source>
        <strain evidence="1">GAP-32</strain>
    </source>
</reference>
<dbReference type="GeneID" id="13994014"/>
<dbReference type="Gene3D" id="3.40.960.10">
    <property type="entry name" value="VSR Endonuclease"/>
    <property type="match status" value="1"/>
</dbReference>
<accession>K4FB49</accession>
<protein>
    <recommendedName>
        <fullName evidence="3">Homing endonuclease</fullName>
    </recommendedName>
</protein>
<dbReference type="Proteomes" id="UP000000457">
    <property type="component" value="Segment"/>
</dbReference>
<keyword evidence="2" id="KW-1185">Reference proteome</keyword>